<protein>
    <submittedName>
        <fullName evidence="1">Uncharacterized protein</fullName>
    </submittedName>
</protein>
<keyword evidence="2" id="KW-1185">Reference proteome</keyword>
<dbReference type="KEGG" id="pcon:B0A89_02625"/>
<gene>
    <name evidence="1" type="ORF">B0A89_02625</name>
</gene>
<dbReference type="AlphaFoldDB" id="A0A1W6CV03"/>
<sequence>MARKRCSSDAGEHPMTMAITTTRAEKAHRNSGAALTAFLGKKTEIDTMLARLAALSDDHFNASPDAVNWGHVGTLEHYASLLRQITDSAFGEGEHAR</sequence>
<name>A0A1W6CV03_9RHOB</name>
<dbReference type="Proteomes" id="UP000193017">
    <property type="component" value="Chromosome"/>
</dbReference>
<accession>A0A1W6CV03</accession>
<organism evidence="1 2">
    <name type="scientific">Paracoccus contaminans</name>
    <dbReference type="NCBI Taxonomy" id="1945662"/>
    <lineage>
        <taxon>Bacteria</taxon>
        <taxon>Pseudomonadati</taxon>
        <taxon>Pseudomonadota</taxon>
        <taxon>Alphaproteobacteria</taxon>
        <taxon>Rhodobacterales</taxon>
        <taxon>Paracoccaceae</taxon>
        <taxon>Paracoccus</taxon>
    </lineage>
</organism>
<evidence type="ECO:0000313" key="1">
    <source>
        <dbReference type="EMBL" id="ARJ68697.1"/>
    </source>
</evidence>
<reference evidence="1 2" key="1">
    <citation type="submission" date="2017-03" db="EMBL/GenBank/DDBJ databases">
        <title>Genome sequence of Paracoccus contaminans isolated from a water microcosm.</title>
        <authorList>
            <person name="Aurass P."/>
            <person name="Karste S."/>
            <person name="Trost E."/>
            <person name="Glaeser S.P."/>
            <person name="Kaempfer P."/>
            <person name="Flieger A."/>
        </authorList>
    </citation>
    <scope>NUCLEOTIDE SEQUENCE [LARGE SCALE GENOMIC DNA]</scope>
    <source>
        <strain evidence="2">RKI 16-01929T\LMG 29738T\CCM 8701T\CIP 111112T</strain>
    </source>
</reference>
<proteinExistence type="predicted"/>
<evidence type="ECO:0000313" key="2">
    <source>
        <dbReference type="Proteomes" id="UP000193017"/>
    </source>
</evidence>
<dbReference type="EMBL" id="CP020612">
    <property type="protein sequence ID" value="ARJ68697.1"/>
    <property type="molecule type" value="Genomic_DNA"/>
</dbReference>
<dbReference type="STRING" id="1945662.B0A89_02625"/>